<evidence type="ECO:0000256" key="2">
    <source>
        <dbReference type="SAM" id="Phobius"/>
    </source>
</evidence>
<organism evidence="4 5">
    <name type="scientific">Chishuiella changwenlii</name>
    <dbReference type="NCBI Taxonomy" id="1434701"/>
    <lineage>
        <taxon>Bacteria</taxon>
        <taxon>Pseudomonadati</taxon>
        <taxon>Bacteroidota</taxon>
        <taxon>Flavobacteriia</taxon>
        <taxon>Flavobacteriales</taxon>
        <taxon>Weeksellaceae</taxon>
        <taxon>Chishuiella</taxon>
    </lineage>
</organism>
<dbReference type="OrthoDB" id="1701659at2"/>
<dbReference type="AlphaFoldDB" id="A0A1M6UWU6"/>
<dbReference type="EMBL" id="FRBH01000003">
    <property type="protein sequence ID" value="SHK73654.1"/>
    <property type="molecule type" value="Genomic_DNA"/>
</dbReference>
<accession>A0A1M6UWU6</accession>
<dbReference type="Proteomes" id="UP000184120">
    <property type="component" value="Unassembled WGS sequence"/>
</dbReference>
<dbReference type="InterPro" id="IPR027417">
    <property type="entry name" value="P-loop_NTPase"/>
</dbReference>
<evidence type="ECO:0000256" key="1">
    <source>
        <dbReference type="SAM" id="Coils"/>
    </source>
</evidence>
<name>A0A1M6UWU6_9FLAO</name>
<proteinExistence type="predicted"/>
<dbReference type="InterPro" id="IPR048428">
    <property type="entry name" value="YobI-NTPase"/>
</dbReference>
<evidence type="ECO:0000259" key="3">
    <source>
        <dbReference type="Pfam" id="PF20693"/>
    </source>
</evidence>
<feature type="transmembrane region" description="Helical" evidence="2">
    <location>
        <begin position="145"/>
        <end position="166"/>
    </location>
</feature>
<gene>
    <name evidence="4" type="ORF">SAMN05443634_10395</name>
</gene>
<keyword evidence="2" id="KW-1133">Transmembrane helix</keyword>
<evidence type="ECO:0000313" key="4">
    <source>
        <dbReference type="EMBL" id="SHK73654.1"/>
    </source>
</evidence>
<dbReference type="Pfam" id="PF20693">
    <property type="entry name" value="YobI-ATPase"/>
    <property type="match status" value="1"/>
</dbReference>
<feature type="coiled-coil region" evidence="1">
    <location>
        <begin position="435"/>
        <end position="462"/>
    </location>
</feature>
<protein>
    <recommendedName>
        <fullName evidence="3">YobI-like P-loop NTPase domain-containing protein</fullName>
    </recommendedName>
</protein>
<keyword evidence="2" id="KW-0472">Membrane</keyword>
<dbReference type="SUPFAM" id="SSF52540">
    <property type="entry name" value="P-loop containing nucleoside triphosphate hydrolases"/>
    <property type="match status" value="1"/>
</dbReference>
<sequence>MYYKESIIKFCNIIIVVIENFKIRFEDKKEEDNVQFSHLNSIHLKEDEIKNYSEKLDWGIKNKAVKNIAITGSYGSGKSSIIKSFIKNENLDKKSLSISFANFENNDDLIIKDEIEFNIVNQILYSEKKSKLRNSRFKRISNKSWIEKSISILFILVFLYTVINLFFPSINNKISIFPYWELQKDIFISIFIIQTFYILYHIYDDIINFRITKISPTDIQVTNENKESNESILSKYYDEILNFFINSNVRIVFIEDLDRYEGSVSIFTHLRQINEQLNNSKDLNKKKITFVYAVKDDLLKDEHTKTKFFDLIIPILPFINSNTSREFIITKLKELDNDILDKNPNIKNLIKEISPYINDTRTALNIKNEFIIFKDQYISNWEKNNPNEKDKSISNPPYDKILAIVIYKNLFAKDYVNLLCNSFDSLVYSIFYHKEEFLKNSISEKETRIKEIDDEIKDLQTSHIPDIESLNKIMINSLIKLFIENDIPLNSIEINNENITLINLHIDENFKTLKENIKYRNNDRFPFKETNISFQQLVKSSGIDYNKEYDKIKSISDGIIGRLQKEKIALNKEISIIKSKSISDLIKRISDSEIFEKSKFKIEQKDGEKEDREALLYELKLLFILVKNGYLNEQYLNYISHKHEGLLDFEDIRFRNKIIDDIESDFTYKIKNIEDFMDDISQSHFNSKTIFNYTILNFLLKNFDKHKDEINLFYDNLFSNENYQKEFIIGAFANLDNKNVFNFYHKVIYKKAFWKNIEDNNEIINQIILNILKESNPDKLLFQLNSEDKLLEYLKENENILKDISPEQLALLYKNISFKISDLNNITKFEVQEFIYKNNLYHINEQNLEVINNKINQINIPEWKISYLNQFNDENFEDYIYENINQFLDNLYYPKIKKEENGQAVVNWILYNSYIDDVNRYIKEIEFTLDLHSISISEIDDNLFKPLLEHLRIKPSWNNIKIIYSNIGLVNELIAFINLNKNILEYDQNLSIDNDDELISEIIKSNKIEDFKILNGTNIEFEEINDYVDFTKFIEYIIDKKRVVLNTDVFNVINNENKLHFINQYIRQDLDLDELKIEAKDYAKLIIESEDQISKFLIGYILNDFDKIEFEEEAIISKLVEYTIEINTNVDINILNELLSQIDKESIKLKLISIKFKLCPHLAEDDVIELLKHTSTFEAIEERENYKVELNDINNEILNYLKSKKIIKHHYSNNTENKYTITF</sequence>
<evidence type="ECO:0000313" key="5">
    <source>
        <dbReference type="Proteomes" id="UP000184120"/>
    </source>
</evidence>
<keyword evidence="1" id="KW-0175">Coiled coil</keyword>
<feature type="transmembrane region" description="Helical" evidence="2">
    <location>
        <begin position="186"/>
        <end position="203"/>
    </location>
</feature>
<keyword evidence="2" id="KW-0812">Transmembrane</keyword>
<dbReference type="STRING" id="1434701.SAMN05443634_10395"/>
<dbReference type="RefSeq" id="WP_072930004.1">
    <property type="nucleotide sequence ID" value="NZ_FRBH01000003.1"/>
</dbReference>
<reference evidence="5" key="1">
    <citation type="submission" date="2016-11" db="EMBL/GenBank/DDBJ databases">
        <authorList>
            <person name="Varghese N."/>
            <person name="Submissions S."/>
        </authorList>
    </citation>
    <scope>NUCLEOTIDE SEQUENCE [LARGE SCALE GENOMIC DNA]</scope>
    <source>
        <strain evidence="5">DSM 27989</strain>
    </source>
</reference>
<feature type="domain" description="YobI-like P-loop NTPase" evidence="3">
    <location>
        <begin position="52"/>
        <end position="419"/>
    </location>
</feature>